<sequence>ISAFYEKLKELDVFRDSEFNIEAAAEYHGQFFLFNRKKNVVIKFKYEDFVAHIENDAPPPEVFVAEVTLPEINGLEAGFSGATAFPNMPFLIFTASVEDTDNAYDDGDVLGSFIGVLDMENYEIVGEMQRIPSPNEKGGEIKVESVAIDKIISE</sequence>
<evidence type="ECO:0000313" key="2">
    <source>
        <dbReference type="Proteomes" id="UP000703674"/>
    </source>
</evidence>
<name>A0ABX1D6C6_9FLAO</name>
<feature type="non-terminal residue" evidence="1">
    <location>
        <position position="1"/>
    </location>
</feature>
<dbReference type="Proteomes" id="UP000703674">
    <property type="component" value="Unassembled WGS sequence"/>
</dbReference>
<accession>A0ABX1D6C6</accession>
<organism evidence="1 2">
    <name type="scientific">Salinimicrobium oceani</name>
    <dbReference type="NCBI Taxonomy" id="2722702"/>
    <lineage>
        <taxon>Bacteria</taxon>
        <taxon>Pseudomonadati</taxon>
        <taxon>Bacteroidota</taxon>
        <taxon>Flavobacteriia</taxon>
        <taxon>Flavobacteriales</taxon>
        <taxon>Flavobacteriaceae</taxon>
        <taxon>Salinimicrobium</taxon>
    </lineage>
</organism>
<proteinExistence type="predicted"/>
<comment type="caution">
    <text evidence="1">The sequence shown here is derived from an EMBL/GenBank/DDBJ whole genome shotgun (WGS) entry which is preliminary data.</text>
</comment>
<evidence type="ECO:0000313" key="1">
    <source>
        <dbReference type="EMBL" id="NJW54872.1"/>
    </source>
</evidence>
<keyword evidence="2" id="KW-1185">Reference proteome</keyword>
<feature type="non-terminal residue" evidence="1">
    <location>
        <position position="154"/>
    </location>
</feature>
<protein>
    <submittedName>
        <fullName evidence="1">Uncharacterized protein</fullName>
    </submittedName>
</protein>
<gene>
    <name evidence="1" type="ORF">HC175_18330</name>
</gene>
<reference evidence="1 2" key="1">
    <citation type="submission" date="2020-03" db="EMBL/GenBank/DDBJ databases">
        <title>Salinimicrobium sp. nov, isolated from SCS.</title>
        <authorList>
            <person name="Cao W.R."/>
        </authorList>
    </citation>
    <scope>NUCLEOTIDE SEQUENCE [LARGE SCALE GENOMIC DNA]</scope>
    <source>
        <strain evidence="2">J15B91</strain>
    </source>
</reference>
<dbReference type="EMBL" id="JAAVJR010000580">
    <property type="protein sequence ID" value="NJW54872.1"/>
    <property type="molecule type" value="Genomic_DNA"/>
</dbReference>
<dbReference type="InterPro" id="IPR053851">
    <property type="entry name" value="DUF6929"/>
</dbReference>
<dbReference type="Pfam" id="PF22000">
    <property type="entry name" value="DUF6929"/>
    <property type="match status" value="1"/>
</dbReference>